<dbReference type="RefSeq" id="WP_322521683.1">
    <property type="nucleotide sequence ID" value="NZ_CP140153.1"/>
</dbReference>
<dbReference type="EC" id="1.20.4.4" evidence="3"/>
<gene>
    <name evidence="3" type="ORF">SR882_01985</name>
</gene>
<keyword evidence="1" id="KW-0059">Arsenical resistance</keyword>
<feature type="domain" description="Phosphotyrosine protein phosphatase I" evidence="2">
    <location>
        <begin position="5"/>
        <end position="141"/>
    </location>
</feature>
<evidence type="ECO:0000256" key="1">
    <source>
        <dbReference type="ARBA" id="ARBA00022849"/>
    </source>
</evidence>
<dbReference type="Pfam" id="PF01451">
    <property type="entry name" value="LMWPc"/>
    <property type="match status" value="1"/>
</dbReference>
<keyword evidence="4" id="KW-1185">Reference proteome</keyword>
<reference evidence="3 4" key="1">
    <citation type="submission" date="2023-11" db="EMBL/GenBank/DDBJ databases">
        <title>MicrobeMod: A computational toolkit for identifying prokaryotic methylation and restriction-modification with nanopore sequencing.</title>
        <authorList>
            <person name="Crits-Christoph A."/>
            <person name="Kang S.C."/>
            <person name="Lee H."/>
            <person name="Ostrov N."/>
        </authorList>
    </citation>
    <scope>NUCLEOTIDE SEQUENCE [LARGE SCALE GENOMIC DNA]</scope>
    <source>
        <strain evidence="3 4">ATCC 49870</strain>
    </source>
</reference>
<organism evidence="3 4">
    <name type="scientific">Guyparkeria halophila</name>
    <dbReference type="NCBI Taxonomy" id="47960"/>
    <lineage>
        <taxon>Bacteria</taxon>
        <taxon>Pseudomonadati</taxon>
        <taxon>Pseudomonadota</taxon>
        <taxon>Gammaproteobacteria</taxon>
        <taxon>Chromatiales</taxon>
        <taxon>Thioalkalibacteraceae</taxon>
        <taxon>Guyparkeria</taxon>
    </lineage>
</organism>
<dbReference type="InterPro" id="IPR023485">
    <property type="entry name" value="Ptyr_pPase"/>
</dbReference>
<dbReference type="SMART" id="SM00226">
    <property type="entry name" value="LMWPc"/>
    <property type="match status" value="1"/>
</dbReference>
<keyword evidence="3" id="KW-0560">Oxidoreductase</keyword>
<dbReference type="PANTHER" id="PTHR43428">
    <property type="entry name" value="ARSENATE REDUCTASE"/>
    <property type="match status" value="1"/>
</dbReference>
<dbReference type="EMBL" id="CP140153">
    <property type="protein sequence ID" value="WQH16694.1"/>
    <property type="molecule type" value="Genomic_DNA"/>
</dbReference>
<dbReference type="Proteomes" id="UP001327459">
    <property type="component" value="Chromosome"/>
</dbReference>
<dbReference type="SUPFAM" id="SSF52788">
    <property type="entry name" value="Phosphotyrosine protein phosphatases I"/>
    <property type="match status" value="1"/>
</dbReference>
<accession>A0ABZ0YX11</accession>
<dbReference type="Gene3D" id="3.40.50.2300">
    <property type="match status" value="1"/>
</dbReference>
<proteinExistence type="predicted"/>
<evidence type="ECO:0000259" key="2">
    <source>
        <dbReference type="SMART" id="SM00226"/>
    </source>
</evidence>
<dbReference type="InterPro" id="IPR036196">
    <property type="entry name" value="Ptyr_pPase_sf"/>
</dbReference>
<sequence>MNQSRRILFVCIHNSGRSQMAEAFLNDLGGPEFVAESAGVTPRPINPEVVQVMQELGYDLSGAESDSIFDFFREGRLYEQVIYVCEREAEEDCPVFPGVRRILHWPFPDPATLPGSEAERLEALRGIRDQIRSRVEEWLQTDRS</sequence>
<evidence type="ECO:0000313" key="4">
    <source>
        <dbReference type="Proteomes" id="UP001327459"/>
    </source>
</evidence>
<dbReference type="CDD" id="cd16345">
    <property type="entry name" value="LMWP_ArsC"/>
    <property type="match status" value="1"/>
</dbReference>
<evidence type="ECO:0000313" key="3">
    <source>
        <dbReference type="EMBL" id="WQH16694.1"/>
    </source>
</evidence>
<protein>
    <submittedName>
        <fullName evidence="3">Arsenate reductase ArsC</fullName>
        <ecNumber evidence="3">1.20.4.4</ecNumber>
    </submittedName>
</protein>
<dbReference type="PANTHER" id="PTHR43428:SF1">
    <property type="entry name" value="ARSENATE REDUCTASE"/>
    <property type="match status" value="1"/>
</dbReference>
<dbReference type="GO" id="GO:0030612">
    <property type="term" value="F:arsenate reductase (thioredoxin) activity"/>
    <property type="evidence" value="ECO:0007669"/>
    <property type="project" value="UniProtKB-EC"/>
</dbReference>
<name>A0ABZ0YX11_9GAMM</name>